<dbReference type="AlphaFoldDB" id="A0AA38PGU5"/>
<feature type="region of interest" description="Disordered" evidence="2">
    <location>
        <begin position="500"/>
        <end position="527"/>
    </location>
</feature>
<organism evidence="3 4">
    <name type="scientific">Lentinula raphanica</name>
    <dbReference type="NCBI Taxonomy" id="153919"/>
    <lineage>
        <taxon>Eukaryota</taxon>
        <taxon>Fungi</taxon>
        <taxon>Dikarya</taxon>
        <taxon>Basidiomycota</taxon>
        <taxon>Agaricomycotina</taxon>
        <taxon>Agaricomycetes</taxon>
        <taxon>Agaricomycetidae</taxon>
        <taxon>Agaricales</taxon>
        <taxon>Marasmiineae</taxon>
        <taxon>Omphalotaceae</taxon>
        <taxon>Lentinula</taxon>
    </lineage>
</organism>
<feature type="compositionally biased region" description="Basic and acidic residues" evidence="2">
    <location>
        <begin position="103"/>
        <end position="119"/>
    </location>
</feature>
<dbReference type="EMBL" id="MU805997">
    <property type="protein sequence ID" value="KAJ3842705.1"/>
    <property type="molecule type" value="Genomic_DNA"/>
</dbReference>
<feature type="coiled-coil region" evidence="1">
    <location>
        <begin position="157"/>
        <end position="244"/>
    </location>
</feature>
<dbReference type="Proteomes" id="UP001163846">
    <property type="component" value="Unassembled WGS sequence"/>
</dbReference>
<sequence length="527" mass="59067">MAQLLALDDDSTYERFSDVESDTDSDVVESFETVDVAQSFETVDVAQSFETVDVAQALHESNGEPETFFLDEPATAAAADESCGDDSSLEFSAQDVEEDGEDSEHFVDEEITSDSHSEGPSHISAPSSPVSTESDSEVYDSAHGELDEEPTELETSMHVLDAERQRHCAAIAELEERHAKDMIEHAAEVQALRNAQDALREENRVLAARVETLLKDEDELQSQLRNTSELNVALQEEKEQLSDQLLQSRIMIANVGQDHAEALAAQRSFEAQLAYTNLEMEELKSRSTAETALLQIEIDTLQSNAKLEHDNFVETTNALRRELELRMHDLDSERKSSREAAARFTGEIQALTDSRDGLKADLHRTRSELEELSRSSQDAIDTLRKENRLKTLQIQSERARAETSATELRALQQSKDNMHSQCQKLEGTISDLENIGRNKDQELITLQSVLEVRQKLASEKADSLRRERRSLRESVATLQKQLEDAKAYALRERQEMNKKLGTIHVDGDASSKTYPRSSLSRISTGSR</sequence>
<feature type="compositionally biased region" description="Polar residues" evidence="2">
    <location>
        <begin position="124"/>
        <end position="133"/>
    </location>
</feature>
<reference evidence="3" key="1">
    <citation type="submission" date="2022-08" db="EMBL/GenBank/DDBJ databases">
        <authorList>
            <consortium name="DOE Joint Genome Institute"/>
            <person name="Min B."/>
            <person name="Riley R."/>
            <person name="Sierra-Patev S."/>
            <person name="Naranjo-Ortiz M."/>
            <person name="Looney B."/>
            <person name="Konkel Z."/>
            <person name="Slot J.C."/>
            <person name="Sakamoto Y."/>
            <person name="Steenwyk J.L."/>
            <person name="Rokas A."/>
            <person name="Carro J."/>
            <person name="Camarero S."/>
            <person name="Ferreira P."/>
            <person name="Molpeceres G."/>
            <person name="Ruiz-Duenas F.J."/>
            <person name="Serrano A."/>
            <person name="Henrissat B."/>
            <person name="Drula E."/>
            <person name="Hughes K.W."/>
            <person name="Mata J.L."/>
            <person name="Ishikawa N.K."/>
            <person name="Vargas-Isla R."/>
            <person name="Ushijima S."/>
            <person name="Smith C.A."/>
            <person name="Ahrendt S."/>
            <person name="Andreopoulos W."/>
            <person name="He G."/>
            <person name="Labutti K."/>
            <person name="Lipzen A."/>
            <person name="Ng V."/>
            <person name="Sandor L."/>
            <person name="Barry K."/>
            <person name="Martinez A.T."/>
            <person name="Xiao Y."/>
            <person name="Gibbons J.G."/>
            <person name="Terashima K."/>
            <person name="Hibbett D.S."/>
            <person name="Grigoriev I.V."/>
        </authorList>
    </citation>
    <scope>NUCLEOTIDE SEQUENCE</scope>
    <source>
        <strain evidence="3">TFB9207</strain>
    </source>
</reference>
<evidence type="ECO:0000256" key="2">
    <source>
        <dbReference type="SAM" id="MobiDB-lite"/>
    </source>
</evidence>
<dbReference type="Gene3D" id="1.10.287.1490">
    <property type="match status" value="1"/>
</dbReference>
<feature type="coiled-coil region" evidence="1">
    <location>
        <begin position="313"/>
        <end position="499"/>
    </location>
</feature>
<keyword evidence="4" id="KW-1185">Reference proteome</keyword>
<name>A0AA38PGU5_9AGAR</name>
<feature type="region of interest" description="Disordered" evidence="2">
    <location>
        <begin position="58"/>
        <end position="153"/>
    </location>
</feature>
<comment type="caution">
    <text evidence="3">The sequence shown here is derived from an EMBL/GenBank/DDBJ whole genome shotgun (WGS) entry which is preliminary data.</text>
</comment>
<protein>
    <submittedName>
        <fullName evidence="3">Uncharacterized protein</fullName>
    </submittedName>
</protein>
<proteinExistence type="predicted"/>
<feature type="compositionally biased region" description="Polar residues" evidence="2">
    <location>
        <begin position="510"/>
        <end position="527"/>
    </location>
</feature>
<evidence type="ECO:0000256" key="1">
    <source>
        <dbReference type="SAM" id="Coils"/>
    </source>
</evidence>
<evidence type="ECO:0000313" key="4">
    <source>
        <dbReference type="Proteomes" id="UP001163846"/>
    </source>
</evidence>
<gene>
    <name evidence="3" type="ORF">F5878DRAFT_606933</name>
</gene>
<keyword evidence="1" id="KW-0175">Coiled coil</keyword>
<accession>A0AA38PGU5</accession>
<evidence type="ECO:0000313" key="3">
    <source>
        <dbReference type="EMBL" id="KAJ3842705.1"/>
    </source>
</evidence>